<dbReference type="OrthoDB" id="338812at2759"/>
<dbReference type="Proteomes" id="UP000001460">
    <property type="component" value="Unassembled WGS sequence"/>
</dbReference>
<feature type="coiled-coil region" evidence="1">
    <location>
        <begin position="130"/>
        <end position="164"/>
    </location>
</feature>
<accession>B6AFY0</accession>
<dbReference type="VEuPathDB" id="CryptoDB:CMU_035070"/>
<protein>
    <submittedName>
        <fullName evidence="2">Uncharacterized protein</fullName>
    </submittedName>
</protein>
<keyword evidence="3" id="KW-1185">Reference proteome</keyword>
<evidence type="ECO:0000313" key="3">
    <source>
        <dbReference type="Proteomes" id="UP000001460"/>
    </source>
</evidence>
<sequence>MRRDIKQLDPKSLMANLQELSQQYHRNIAEMNTILAEAKEKYRESLNLNNIRIQEAQDIMSKESQQLQSEFDEITKMYEKTLPGYNQEKIQIQSKYFKDKAVFDKDFQITANDIATQISDINVKLIIAQTDKQTERLNELSSLRAELEKELSEKNSDYQANLARIDTIYKEDLNEINKKINDFISFVNTKTEELNNKRESIAQNYYDNVETYTKENNSAGEQYNLVCTNVSHNIRLRTQQYERAAENIRGAIEGAICMQRRQVVHSPYA</sequence>
<dbReference type="OMA" id="QNIRMRT"/>
<dbReference type="EMBL" id="DS989731">
    <property type="protein sequence ID" value="EEA07121.1"/>
    <property type="molecule type" value="Genomic_DNA"/>
</dbReference>
<evidence type="ECO:0000313" key="2">
    <source>
        <dbReference type="EMBL" id="EEA07121.1"/>
    </source>
</evidence>
<reference evidence="2" key="1">
    <citation type="submission" date="2008-06" db="EMBL/GenBank/DDBJ databases">
        <authorList>
            <person name="Lorenzi H."/>
            <person name="Inman J."/>
            <person name="Miller J."/>
            <person name="Schobel S."/>
            <person name="Amedeo P."/>
            <person name="Caler E.V."/>
            <person name="da Silva J."/>
        </authorList>
    </citation>
    <scope>NUCLEOTIDE SEQUENCE [LARGE SCALE GENOMIC DNA]</scope>
    <source>
        <strain evidence="2">RN66</strain>
    </source>
</reference>
<dbReference type="GeneID" id="6996392"/>
<evidence type="ECO:0000256" key="1">
    <source>
        <dbReference type="SAM" id="Coils"/>
    </source>
</evidence>
<gene>
    <name evidence="2" type="ORF">CMU_035070</name>
</gene>
<keyword evidence="1" id="KW-0175">Coiled coil</keyword>
<proteinExistence type="predicted"/>
<dbReference type="AlphaFoldDB" id="B6AFY0"/>
<name>B6AFY0_CRYMR</name>
<dbReference type="RefSeq" id="XP_002141470.1">
    <property type="nucleotide sequence ID" value="XM_002141434.1"/>
</dbReference>
<organism evidence="2 3">
    <name type="scientific">Cryptosporidium muris (strain RN66)</name>
    <dbReference type="NCBI Taxonomy" id="441375"/>
    <lineage>
        <taxon>Eukaryota</taxon>
        <taxon>Sar</taxon>
        <taxon>Alveolata</taxon>
        <taxon>Apicomplexa</taxon>
        <taxon>Conoidasida</taxon>
        <taxon>Coccidia</taxon>
        <taxon>Eucoccidiorida</taxon>
        <taxon>Eimeriorina</taxon>
        <taxon>Cryptosporidiidae</taxon>
        <taxon>Cryptosporidium</taxon>
    </lineage>
</organism>